<keyword evidence="13" id="KW-1185">Reference proteome</keyword>
<dbReference type="InterPro" id="IPR035968">
    <property type="entry name" value="ATP_synth_F1_ATPase_gsu"/>
</dbReference>
<dbReference type="Gene3D" id="3.40.1380.10">
    <property type="match status" value="1"/>
</dbReference>
<dbReference type="InterPro" id="IPR023632">
    <property type="entry name" value="ATP_synth_F1_gsu_CS"/>
</dbReference>
<dbReference type="AlphaFoldDB" id="A0AAJ5YY38"/>
<evidence type="ECO:0000256" key="11">
    <source>
        <dbReference type="RuleBase" id="RU004001"/>
    </source>
</evidence>
<evidence type="ECO:0000256" key="5">
    <source>
        <dbReference type="ARBA" id="ARBA00022792"/>
    </source>
</evidence>
<dbReference type="PANTHER" id="PTHR11693:SF22">
    <property type="entry name" value="ATP SYNTHASE SUBUNIT GAMMA, MITOCHONDRIAL"/>
    <property type="match status" value="1"/>
</dbReference>
<organism evidence="12 13">
    <name type="scientific">Malassezia arunalokei</name>
    <dbReference type="NCBI Taxonomy" id="1514897"/>
    <lineage>
        <taxon>Eukaryota</taxon>
        <taxon>Fungi</taxon>
        <taxon>Dikarya</taxon>
        <taxon>Basidiomycota</taxon>
        <taxon>Ustilaginomycotina</taxon>
        <taxon>Malasseziomycetes</taxon>
        <taxon>Malasseziales</taxon>
        <taxon>Malasseziaceae</taxon>
        <taxon>Malassezia</taxon>
    </lineage>
</organism>
<reference evidence="12 13" key="1">
    <citation type="submission" date="2023-03" db="EMBL/GenBank/DDBJ databases">
        <title>Mating type loci evolution in Malassezia.</title>
        <authorList>
            <person name="Coelho M.A."/>
        </authorList>
    </citation>
    <scope>NUCLEOTIDE SEQUENCE [LARGE SCALE GENOMIC DNA]</scope>
    <source>
        <strain evidence="12 13">CBS 13387</strain>
    </source>
</reference>
<evidence type="ECO:0000256" key="9">
    <source>
        <dbReference type="ARBA" id="ARBA00023196"/>
    </source>
</evidence>
<keyword evidence="5" id="KW-0999">Mitochondrion inner membrane</keyword>
<evidence type="ECO:0000313" key="13">
    <source>
        <dbReference type="Proteomes" id="UP001217582"/>
    </source>
</evidence>
<dbReference type="CDD" id="cd12151">
    <property type="entry name" value="F1-ATPase_gamma"/>
    <property type="match status" value="1"/>
</dbReference>
<protein>
    <recommendedName>
        <fullName evidence="11">ATP synthase subunit gamma</fullName>
    </recommendedName>
</protein>
<evidence type="ECO:0000256" key="7">
    <source>
        <dbReference type="ARBA" id="ARBA00023128"/>
    </source>
</evidence>
<dbReference type="PROSITE" id="PS00153">
    <property type="entry name" value="ATPASE_GAMMA"/>
    <property type="match status" value="1"/>
</dbReference>
<dbReference type="EMBL" id="CP119916">
    <property type="protein sequence ID" value="WFD14030.1"/>
    <property type="molecule type" value="Genomic_DNA"/>
</dbReference>
<evidence type="ECO:0000256" key="3">
    <source>
        <dbReference type="ARBA" id="ARBA00022448"/>
    </source>
</evidence>
<dbReference type="FunFam" id="3.40.1380.10:FF:000003">
    <property type="entry name" value="ATP synthase subunit gamma"/>
    <property type="match status" value="1"/>
</dbReference>
<comment type="subunit">
    <text evidence="11">F-type ATPases have 2 components, CF(1) - the catalytic core - and CF(0) - the membrane proton channel. CF(1) and CF(0) have multiple subunits.</text>
</comment>
<dbReference type="PRINTS" id="PR00126">
    <property type="entry name" value="ATPASEGAMMA"/>
</dbReference>
<dbReference type="FunFam" id="1.10.287.80:FF:000001">
    <property type="entry name" value="ATP synthase gamma chain"/>
    <property type="match status" value="1"/>
</dbReference>
<evidence type="ECO:0000256" key="1">
    <source>
        <dbReference type="ARBA" id="ARBA00004637"/>
    </source>
</evidence>
<dbReference type="GO" id="GO:0046933">
    <property type="term" value="F:proton-transporting ATP synthase activity, rotational mechanism"/>
    <property type="evidence" value="ECO:0007669"/>
    <property type="project" value="InterPro"/>
</dbReference>
<dbReference type="SUPFAM" id="SSF52943">
    <property type="entry name" value="ATP synthase (F1-ATPase), gamma subunit"/>
    <property type="match status" value="1"/>
</dbReference>
<evidence type="ECO:0000256" key="10">
    <source>
        <dbReference type="ARBA" id="ARBA00023310"/>
    </source>
</evidence>
<evidence type="ECO:0000313" key="12">
    <source>
        <dbReference type="EMBL" id="WFD14030.1"/>
    </source>
</evidence>
<accession>A0AAJ5YY38</accession>
<keyword evidence="10 11" id="KW-0066">ATP synthesis</keyword>
<comment type="subcellular location">
    <subcellularLocation>
        <location evidence="1">Mitochondrion inner membrane</location>
        <topology evidence="1">Peripheral membrane protein</topology>
    </subcellularLocation>
</comment>
<keyword evidence="3 11" id="KW-0813">Transport</keyword>
<proteinExistence type="inferred from homology"/>
<keyword evidence="4 11" id="KW-0375">Hydrogen ion transport</keyword>
<evidence type="ECO:0000256" key="2">
    <source>
        <dbReference type="ARBA" id="ARBA00007681"/>
    </source>
</evidence>
<dbReference type="NCBIfam" id="TIGR01146">
    <property type="entry name" value="ATPsyn_F1gamma"/>
    <property type="match status" value="1"/>
</dbReference>
<gene>
    <name evidence="12" type="primary">ATP3</name>
    <name evidence="12" type="ORF">MARU1_000025</name>
</gene>
<name>A0AAJ5YY38_9BASI</name>
<dbReference type="PIRSF" id="PIRSF039089">
    <property type="entry name" value="ATP_synthase_gamma"/>
    <property type="match status" value="1"/>
</dbReference>
<keyword evidence="9 11" id="KW-0139">CF(1)</keyword>
<dbReference type="InterPro" id="IPR000131">
    <property type="entry name" value="ATP_synth_F1_gsu"/>
</dbReference>
<evidence type="ECO:0000256" key="8">
    <source>
        <dbReference type="ARBA" id="ARBA00023136"/>
    </source>
</evidence>
<keyword evidence="8" id="KW-0472">Membrane</keyword>
<dbReference type="GO" id="GO:0005743">
    <property type="term" value="C:mitochondrial inner membrane"/>
    <property type="evidence" value="ECO:0007669"/>
    <property type="project" value="UniProtKB-SubCell"/>
</dbReference>
<keyword evidence="6 11" id="KW-0406">Ion transport</keyword>
<comment type="similarity">
    <text evidence="2 11">Belongs to the ATPase gamma chain family.</text>
</comment>
<dbReference type="Proteomes" id="UP001217582">
    <property type="component" value="Chromosome 1"/>
</dbReference>
<evidence type="ECO:0000256" key="6">
    <source>
        <dbReference type="ARBA" id="ARBA00023065"/>
    </source>
</evidence>
<evidence type="ECO:0000256" key="4">
    <source>
        <dbReference type="ARBA" id="ARBA00022781"/>
    </source>
</evidence>
<sequence length="327" mass="35001">MEVDTKLEAATARTRRVPVRGLSRPAGGPALATALGVRCAAAPTLAGFHVSAAPQASLRELEARVKSVKNIEKITKSMKMIAATRLGRAQRAMDSAVAFGDANEELFKQAEVEAPKDSERELFVVVSSDRGLCGGIHSSVSKKTRAAVAELAKAGGEQPSIIVLGEKAKGQLSRALPNNLVLSFNQIGKGVPTYEDALAISTTILKHNIPFDKVNIVYNKYVSSLSFESAITTVHTEEALLNAPKFGAYEIEEGVSRDLAEFSLTNSIFYTLVEGHASEINSRRNAMDNASKNAGDMITSLNLLYNRGRQAKITNELIDIITGASSL</sequence>
<dbReference type="PANTHER" id="PTHR11693">
    <property type="entry name" value="ATP SYNTHASE GAMMA CHAIN"/>
    <property type="match status" value="1"/>
</dbReference>
<keyword evidence="7" id="KW-0496">Mitochondrion</keyword>
<dbReference type="Pfam" id="PF00231">
    <property type="entry name" value="ATP-synt"/>
    <property type="match status" value="1"/>
</dbReference>
<dbReference type="GO" id="GO:0045259">
    <property type="term" value="C:proton-transporting ATP synthase complex"/>
    <property type="evidence" value="ECO:0007669"/>
    <property type="project" value="UniProtKB-KW"/>
</dbReference>
<dbReference type="Gene3D" id="1.10.287.80">
    <property type="entry name" value="ATP synthase, gamma subunit, helix hairpin domain"/>
    <property type="match status" value="1"/>
</dbReference>